<comment type="caution">
    <text evidence="11">The sequence shown here is derived from an EMBL/GenBank/DDBJ whole genome shotgun (WGS) entry which is preliminary data.</text>
</comment>
<evidence type="ECO:0000256" key="9">
    <source>
        <dbReference type="ARBA" id="ARBA00023014"/>
    </source>
</evidence>
<dbReference type="Pfam" id="PF00355">
    <property type="entry name" value="Rieske"/>
    <property type="match status" value="1"/>
</dbReference>
<dbReference type="PRINTS" id="PR00368">
    <property type="entry name" value="FADPNR"/>
</dbReference>
<evidence type="ECO:0000256" key="4">
    <source>
        <dbReference type="ARBA" id="ARBA00022714"/>
    </source>
</evidence>
<dbReference type="Gene3D" id="3.30.390.30">
    <property type="match status" value="1"/>
</dbReference>
<dbReference type="GO" id="GO:0046872">
    <property type="term" value="F:metal ion binding"/>
    <property type="evidence" value="ECO:0007669"/>
    <property type="project" value="UniProtKB-KW"/>
</dbReference>
<reference evidence="11 12" key="1">
    <citation type="journal article" date="2017" name="Curr. Biol.">
        <title>Genome architecture and evolution of a unichromosomal asexual nematode.</title>
        <authorList>
            <person name="Fradin H."/>
            <person name="Zegar C."/>
            <person name="Gutwein M."/>
            <person name="Lucas J."/>
            <person name="Kovtun M."/>
            <person name="Corcoran D."/>
            <person name="Baugh L.R."/>
            <person name="Kiontke K."/>
            <person name="Gunsalus K."/>
            <person name="Fitch D.H."/>
            <person name="Piano F."/>
        </authorList>
    </citation>
    <scope>NUCLEOTIDE SEQUENCE [LARGE SCALE GENOMIC DNA]</scope>
    <source>
        <strain evidence="11">PF1309</strain>
    </source>
</reference>
<sequence>MAARLFSSTRPILLIFNSTLKCKPQHRSKSIYFTSAISKSSTVKLCQKRMQCCPPTVEQEMAVDDSPIVNEVFARASELPTGAKKIFEVRGRKILVVNDDGKYLATNGLCSHYNFPLETGVYFNGKIRCPLHGACFNMKTGDIEDYPGFDSLHAYEIKKVGDDLVIHTTEKRLASDRKTKKPPKVKICNDHPIIVVGSGPSAANFVEHARLNGLVTPITIVTEELHPPYDRVLLSKAPSSTSERVVMRKDDYFKENGIQIQTHSKVTDIDTNKRLITVASSSGERGQLPYSKLVLAVGGEVRRLTVPGSDLGNVHYLRRLEEANEISKSSPGKHVAIVGASFIGMEIASSIYKEAASITVIANGEEPLPVFGVDVGRGIRKRFEDKGIKFALNASVVGLEGMNGTVTGVKLGNGETLQADMVIAGIGVFPPTDFISRAGIRTDKRGFILVDKNFRTSVDFVFAIGDSVSAPLPLWDIDTINIQHWQTAQTHGHLLGYSIVGKPHPTPIVPFFWSLFFFEFGVRFAGCSDGHDEIITKGDAEGLNFVRYYLKNNRVVAVCTAGQMLTAIQFLEIFKRDIAVTRNDVEKNQDHDWISLIN</sequence>
<keyword evidence="12" id="KW-1185">Reference proteome</keyword>
<keyword evidence="5" id="KW-0479">Metal-binding</keyword>
<dbReference type="SUPFAM" id="SSF50022">
    <property type="entry name" value="ISP domain"/>
    <property type="match status" value="1"/>
</dbReference>
<dbReference type="Proteomes" id="UP000218231">
    <property type="component" value="Unassembled WGS sequence"/>
</dbReference>
<dbReference type="GO" id="GO:0016651">
    <property type="term" value="F:oxidoreductase activity, acting on NAD(P)H"/>
    <property type="evidence" value="ECO:0007669"/>
    <property type="project" value="TreeGrafter"/>
</dbReference>
<protein>
    <recommendedName>
        <fullName evidence="10">Rieske domain-containing protein</fullName>
    </recommendedName>
</protein>
<dbReference type="InterPro" id="IPR036922">
    <property type="entry name" value="Rieske_2Fe-2S_sf"/>
</dbReference>
<dbReference type="GO" id="GO:0051537">
    <property type="term" value="F:2 iron, 2 sulfur cluster binding"/>
    <property type="evidence" value="ECO:0007669"/>
    <property type="project" value="UniProtKB-KW"/>
</dbReference>
<dbReference type="Gene3D" id="3.50.50.60">
    <property type="entry name" value="FAD/NAD(P)-binding domain"/>
    <property type="match status" value="2"/>
</dbReference>
<dbReference type="PANTHER" id="PTHR43557:SF2">
    <property type="entry name" value="RIESKE DOMAIN-CONTAINING PROTEIN-RELATED"/>
    <property type="match status" value="1"/>
</dbReference>
<dbReference type="InterPro" id="IPR017941">
    <property type="entry name" value="Rieske_2Fe-2S"/>
</dbReference>
<keyword evidence="9" id="KW-0411">Iron-sulfur</keyword>
<organism evidence="11 12">
    <name type="scientific">Diploscapter pachys</name>
    <dbReference type="NCBI Taxonomy" id="2018661"/>
    <lineage>
        <taxon>Eukaryota</taxon>
        <taxon>Metazoa</taxon>
        <taxon>Ecdysozoa</taxon>
        <taxon>Nematoda</taxon>
        <taxon>Chromadorea</taxon>
        <taxon>Rhabditida</taxon>
        <taxon>Rhabditina</taxon>
        <taxon>Rhabditomorpha</taxon>
        <taxon>Rhabditoidea</taxon>
        <taxon>Rhabditidae</taxon>
        <taxon>Diploscapter</taxon>
    </lineage>
</organism>
<gene>
    <name evidence="11" type="ORF">WR25_12262</name>
</gene>
<dbReference type="InterPro" id="IPR023753">
    <property type="entry name" value="FAD/NAD-binding_dom"/>
</dbReference>
<dbReference type="EMBL" id="LIAE01010641">
    <property type="protein sequence ID" value="PAV57408.1"/>
    <property type="molecule type" value="Genomic_DNA"/>
</dbReference>
<evidence type="ECO:0000313" key="12">
    <source>
        <dbReference type="Proteomes" id="UP000218231"/>
    </source>
</evidence>
<comment type="cofactor">
    <cofactor evidence="1">
        <name>FAD</name>
        <dbReference type="ChEBI" id="CHEBI:57692"/>
    </cofactor>
</comment>
<dbReference type="InterPro" id="IPR016156">
    <property type="entry name" value="FAD/NAD-linked_Rdtase_dimer_sf"/>
</dbReference>
<dbReference type="GO" id="GO:0005737">
    <property type="term" value="C:cytoplasm"/>
    <property type="evidence" value="ECO:0007669"/>
    <property type="project" value="TreeGrafter"/>
</dbReference>
<accession>A0A2A2J6G6</accession>
<evidence type="ECO:0000256" key="6">
    <source>
        <dbReference type="ARBA" id="ARBA00022827"/>
    </source>
</evidence>
<dbReference type="STRING" id="2018661.A0A2A2J6G6"/>
<evidence type="ECO:0000256" key="1">
    <source>
        <dbReference type="ARBA" id="ARBA00001974"/>
    </source>
</evidence>
<dbReference type="OrthoDB" id="5840486at2759"/>
<evidence type="ECO:0000256" key="7">
    <source>
        <dbReference type="ARBA" id="ARBA00023002"/>
    </source>
</evidence>
<dbReference type="PROSITE" id="PS51296">
    <property type="entry name" value="RIESKE"/>
    <property type="match status" value="1"/>
</dbReference>
<evidence type="ECO:0000256" key="5">
    <source>
        <dbReference type="ARBA" id="ARBA00022723"/>
    </source>
</evidence>
<keyword evidence="6" id="KW-0274">FAD</keyword>
<keyword evidence="3" id="KW-0285">Flavoprotein</keyword>
<dbReference type="Gene3D" id="2.102.10.10">
    <property type="entry name" value="Rieske [2Fe-2S] iron-sulphur domain"/>
    <property type="match status" value="1"/>
</dbReference>
<dbReference type="PANTHER" id="PTHR43557">
    <property type="entry name" value="APOPTOSIS-INDUCING FACTOR 1"/>
    <property type="match status" value="1"/>
</dbReference>
<evidence type="ECO:0000256" key="2">
    <source>
        <dbReference type="ARBA" id="ARBA00006442"/>
    </source>
</evidence>
<evidence type="ECO:0000259" key="10">
    <source>
        <dbReference type="PROSITE" id="PS51296"/>
    </source>
</evidence>
<keyword evidence="4" id="KW-0001">2Fe-2S</keyword>
<evidence type="ECO:0000313" key="11">
    <source>
        <dbReference type="EMBL" id="PAV57408.1"/>
    </source>
</evidence>
<evidence type="ECO:0000256" key="3">
    <source>
        <dbReference type="ARBA" id="ARBA00022630"/>
    </source>
</evidence>
<evidence type="ECO:0000256" key="8">
    <source>
        <dbReference type="ARBA" id="ARBA00023004"/>
    </source>
</evidence>
<proteinExistence type="inferred from homology"/>
<dbReference type="AlphaFoldDB" id="A0A2A2J6G6"/>
<keyword evidence="7" id="KW-0560">Oxidoreductase</keyword>
<name>A0A2A2J6G6_9BILA</name>
<comment type="similarity">
    <text evidence="2">Belongs to the FAD-dependent oxidoreductase family.</text>
</comment>
<dbReference type="InterPro" id="IPR050446">
    <property type="entry name" value="FAD-oxidoreductase/Apoptosis"/>
</dbReference>
<dbReference type="PRINTS" id="PR00411">
    <property type="entry name" value="PNDRDTASEI"/>
</dbReference>
<dbReference type="Pfam" id="PF07992">
    <property type="entry name" value="Pyr_redox_2"/>
    <property type="match status" value="1"/>
</dbReference>
<dbReference type="SUPFAM" id="SSF55424">
    <property type="entry name" value="FAD/NAD-linked reductases, dimerisation (C-terminal) domain"/>
    <property type="match status" value="1"/>
</dbReference>
<keyword evidence="8" id="KW-0408">Iron</keyword>
<feature type="domain" description="Rieske" evidence="10">
    <location>
        <begin position="71"/>
        <end position="166"/>
    </location>
</feature>
<dbReference type="InterPro" id="IPR036188">
    <property type="entry name" value="FAD/NAD-bd_sf"/>
</dbReference>
<dbReference type="SUPFAM" id="SSF51905">
    <property type="entry name" value="FAD/NAD(P)-binding domain"/>
    <property type="match status" value="1"/>
</dbReference>